<gene>
    <name evidence="1" type="ORF">DESPIG_00324</name>
</gene>
<dbReference type="HOGENOM" id="CLU_2805492_0_0_7"/>
<dbReference type="EMBL" id="ABXU01000013">
    <property type="protein sequence ID" value="EEB34742.1"/>
    <property type="molecule type" value="Genomic_DNA"/>
</dbReference>
<dbReference type="AlphaFoldDB" id="B6WQK0"/>
<reference evidence="1 2" key="1">
    <citation type="submission" date="2008-10" db="EMBL/GenBank/DDBJ databases">
        <title>Draft genome sequence of Desulvovibrio piger (ATCC 29098).</title>
        <authorList>
            <person name="Sudarsanam P."/>
            <person name="Ley R."/>
            <person name="Guruge J."/>
            <person name="Turnbaugh P.J."/>
            <person name="Mahowald M."/>
            <person name="Liep D."/>
            <person name="Gordon J."/>
        </authorList>
    </citation>
    <scope>NUCLEOTIDE SEQUENCE [LARGE SCALE GENOMIC DNA]</scope>
    <source>
        <strain evidence="1 2">ATCC 29098</strain>
    </source>
</reference>
<organism evidence="1 2">
    <name type="scientific">Desulfovibrio piger ATCC 29098</name>
    <dbReference type="NCBI Taxonomy" id="411464"/>
    <lineage>
        <taxon>Bacteria</taxon>
        <taxon>Pseudomonadati</taxon>
        <taxon>Thermodesulfobacteriota</taxon>
        <taxon>Desulfovibrionia</taxon>
        <taxon>Desulfovibrionales</taxon>
        <taxon>Desulfovibrionaceae</taxon>
        <taxon>Desulfovibrio</taxon>
    </lineage>
</organism>
<proteinExistence type="predicted"/>
<evidence type="ECO:0000313" key="2">
    <source>
        <dbReference type="Proteomes" id="UP000003676"/>
    </source>
</evidence>
<dbReference type="Proteomes" id="UP000003676">
    <property type="component" value="Unassembled WGS sequence"/>
</dbReference>
<accession>B6WQK0</accession>
<comment type="caution">
    <text evidence="1">The sequence shown here is derived from an EMBL/GenBank/DDBJ whole genome shotgun (WGS) entry which is preliminary data.</text>
</comment>
<protein>
    <submittedName>
        <fullName evidence="1">Uncharacterized protein</fullName>
    </submittedName>
</protein>
<reference evidence="1 2" key="2">
    <citation type="submission" date="2008-10" db="EMBL/GenBank/DDBJ databases">
        <authorList>
            <person name="Fulton L."/>
            <person name="Clifton S."/>
            <person name="Fulton B."/>
            <person name="Xu J."/>
            <person name="Minx P."/>
            <person name="Pepin K.H."/>
            <person name="Johnson M."/>
            <person name="Bhonagiri V."/>
            <person name="Nash W.E."/>
            <person name="Mardis E.R."/>
            <person name="Wilson R.K."/>
        </authorList>
    </citation>
    <scope>NUCLEOTIDE SEQUENCE [LARGE SCALE GENOMIC DNA]</scope>
    <source>
        <strain evidence="1 2">ATCC 29098</strain>
    </source>
</reference>
<name>B6WQK0_9BACT</name>
<sequence length="67" mass="7121">MGKASQGPIAQTPAARRVFSFTGTAYAALVQGHMLFRVSRPLPIPPDRHLPGACLLRSKHSPQGSIA</sequence>
<evidence type="ECO:0000313" key="1">
    <source>
        <dbReference type="EMBL" id="EEB34742.1"/>
    </source>
</evidence>